<dbReference type="AlphaFoldDB" id="A0A915KCJ4"/>
<dbReference type="WBParaSite" id="nRc.2.0.1.t35821-RA">
    <property type="protein sequence ID" value="nRc.2.0.1.t35821-RA"/>
    <property type="gene ID" value="nRc.2.0.1.g35821"/>
</dbReference>
<dbReference type="PANTHER" id="PTHR13743:SF162">
    <property type="entry name" value="NEUROBEACHIN"/>
    <property type="match status" value="1"/>
</dbReference>
<keyword evidence="3" id="KW-1185">Reference proteome</keyword>
<feature type="domain" description="DUF4704" evidence="2">
    <location>
        <begin position="399"/>
        <end position="910"/>
    </location>
</feature>
<dbReference type="SUPFAM" id="SSF48371">
    <property type="entry name" value="ARM repeat"/>
    <property type="match status" value="1"/>
</dbReference>
<evidence type="ECO:0000256" key="1">
    <source>
        <dbReference type="SAM" id="MobiDB-lite"/>
    </source>
</evidence>
<proteinExistence type="predicted"/>
<accession>A0A915KCJ4</accession>
<dbReference type="Proteomes" id="UP000887565">
    <property type="component" value="Unplaced"/>
</dbReference>
<dbReference type="InterPro" id="IPR011989">
    <property type="entry name" value="ARM-like"/>
</dbReference>
<evidence type="ECO:0000313" key="3">
    <source>
        <dbReference type="Proteomes" id="UP000887565"/>
    </source>
</evidence>
<dbReference type="GO" id="GO:0016020">
    <property type="term" value="C:membrane"/>
    <property type="evidence" value="ECO:0007669"/>
    <property type="project" value="TreeGrafter"/>
</dbReference>
<dbReference type="PANTHER" id="PTHR13743">
    <property type="entry name" value="BEIGE/BEACH-RELATED"/>
    <property type="match status" value="1"/>
</dbReference>
<protein>
    <submittedName>
        <fullName evidence="4">DUF4704 domain-containing protein</fullName>
    </submittedName>
</protein>
<dbReference type="Gene3D" id="1.25.10.10">
    <property type="entry name" value="Leucine-rich Repeat Variant"/>
    <property type="match status" value="1"/>
</dbReference>
<dbReference type="InterPro" id="IPR013320">
    <property type="entry name" value="ConA-like_dom_sf"/>
</dbReference>
<organism evidence="3 4">
    <name type="scientific">Romanomermis culicivorax</name>
    <name type="common">Nematode worm</name>
    <dbReference type="NCBI Taxonomy" id="13658"/>
    <lineage>
        <taxon>Eukaryota</taxon>
        <taxon>Metazoa</taxon>
        <taxon>Ecdysozoa</taxon>
        <taxon>Nematoda</taxon>
        <taxon>Enoplea</taxon>
        <taxon>Dorylaimia</taxon>
        <taxon>Mermithida</taxon>
        <taxon>Mermithoidea</taxon>
        <taxon>Mermithidae</taxon>
        <taxon>Romanomermis</taxon>
    </lineage>
</organism>
<evidence type="ECO:0000259" key="2">
    <source>
        <dbReference type="Pfam" id="PF15787"/>
    </source>
</evidence>
<reference evidence="4" key="1">
    <citation type="submission" date="2022-11" db="UniProtKB">
        <authorList>
            <consortium name="WormBaseParasite"/>
        </authorList>
    </citation>
    <scope>IDENTIFICATION</scope>
</reference>
<dbReference type="GO" id="GO:0008104">
    <property type="term" value="P:intracellular protein localization"/>
    <property type="evidence" value="ECO:0007669"/>
    <property type="project" value="TreeGrafter"/>
</dbReference>
<dbReference type="SUPFAM" id="SSF49899">
    <property type="entry name" value="Concanavalin A-like lectins/glucanases"/>
    <property type="match status" value="1"/>
</dbReference>
<dbReference type="Gene3D" id="2.60.120.200">
    <property type="match status" value="1"/>
</dbReference>
<dbReference type="Pfam" id="PF15787">
    <property type="entry name" value="DUF4704"/>
    <property type="match status" value="1"/>
</dbReference>
<feature type="region of interest" description="Disordered" evidence="1">
    <location>
        <begin position="1"/>
        <end position="55"/>
    </location>
</feature>
<name>A0A915KCJ4_ROMCU</name>
<dbReference type="InterPro" id="IPR016024">
    <property type="entry name" value="ARM-type_fold"/>
</dbReference>
<evidence type="ECO:0000313" key="4">
    <source>
        <dbReference type="WBParaSite" id="nRc.2.0.1.t35821-RA"/>
    </source>
</evidence>
<dbReference type="Pfam" id="PF13385">
    <property type="entry name" value="Laminin_G_3"/>
    <property type="match status" value="1"/>
</dbReference>
<dbReference type="GO" id="GO:0005829">
    <property type="term" value="C:cytosol"/>
    <property type="evidence" value="ECO:0007669"/>
    <property type="project" value="TreeGrafter"/>
</dbReference>
<dbReference type="InterPro" id="IPR031570">
    <property type="entry name" value="NBEA/BDCP_DUF4704"/>
</dbReference>
<dbReference type="GO" id="GO:0019901">
    <property type="term" value="F:protein kinase binding"/>
    <property type="evidence" value="ECO:0007669"/>
    <property type="project" value="TreeGrafter"/>
</dbReference>
<dbReference type="InterPro" id="IPR050865">
    <property type="entry name" value="BEACH_Domain"/>
</dbReference>
<sequence>MSVENARTLDVTKITGGGNEQNLSEIDLNDDENEPKSPPAKIAQNVDDPDSSPSKSLEFAPTVAVAVAPSAVVRISLSNVSKNGDVKSVNQFGEIFANLQPEKTSNKEISYSIFNTLVGGIFDVEHKFIIAEIWSIFIGIARKSHKNLECCREISLISLILDRLSSCDLIVADLLIDLLSVLANYSVNVKEIKKFLHSLKTIDGYWPRHSAKLLYVLKQMPKRDGPDTFFTFNGARKCGIQIPPLTKWPYQNGWTFATWFRIDPSSAANYEMHIPYLYSFRTSKGLGYSCHFVGYCLVVTSLKTKTGKGYQLCVKYELQPRKWHHVALSHVYGRWGRPNEVQCFLDGQHVATLDMAWHVNTSDFLFDGKLADSLVFAYCPKNCDRQLCLESSPKENNVNYFQHTPHALMLEGVDVIHTHSIYSSLHSIGGIQMLLPLFNCLDTPQMEFGTNERGCKLSLHSSTLISVFAQLTQLSPSIRDQMTQTKAFLVIGNALCKASKRHIDDHVTDSLILISQYLINCPNGQNLLRHLFDHILFNPQLWIHAAPKLQIRLYTYLAYEFLTGCPQLYTNVRRVSTIMQMMHALKYYYWVENPLEKSGVKPKGLDEILKIRSLILLFIRKLLLKHSDPTNLHNNYSESDDSAPVIMSISPVSPGLHPSNKEDELQAMLNYLTSISEEENLYDVLKTVITLLSEDPANMVPAFDKKKGLCTIFKLLSSKNESIRLSALKLFGYFLYRSTGKRKQDCLAPYNLFQLLVERLLSHSNGISFAVYNVLFEIMTESITLDINHNRTNDPDKRLKFENPTLLKVIANLIIQSDQSKDDIHDIRQKFLSDILHLTVDSRENRRTILQMSVWQEWLINLSFVFPKNENEHAAFKIVCRIFAILLHHAVKLEFGGWRVWVDTLAIVHSKCSFEKFKLEMLQMNNCSSRSKSIKNRRRKSGDLKIVENGFSTSQIVKDLIADLMNVICLDEEEESFVYDDEDSKIGGNFSNPILPKPVYRTPEFKWSHVHVTMLSDLLTNIEADVNLWKSSSTSITLIDHANDSENAVFVVNTVHIISQLVDNLVMACGGLLPLLAAATSPNSELEIVDSFQQNLHMEKAVHFLVRFANLADVMVFATAVNFAEMEQEKNMPAGGILRQCLRL</sequence>